<feature type="region of interest" description="N-terminal hotdog fold" evidence="8">
    <location>
        <begin position="1606"/>
        <end position="1738"/>
    </location>
</feature>
<dbReference type="PANTHER" id="PTHR45681:SF6">
    <property type="entry name" value="POLYKETIDE SYNTHASE 37"/>
    <property type="match status" value="1"/>
</dbReference>
<dbReference type="InterPro" id="IPR006162">
    <property type="entry name" value="Ppantetheine_attach_site"/>
</dbReference>
<dbReference type="InterPro" id="IPR036291">
    <property type="entry name" value="NAD(P)-bd_dom_sf"/>
</dbReference>
<evidence type="ECO:0000256" key="7">
    <source>
        <dbReference type="ARBA" id="ARBA00023315"/>
    </source>
</evidence>
<dbReference type="InterPro" id="IPR016035">
    <property type="entry name" value="Acyl_Trfase/lysoPLipase"/>
</dbReference>
<dbReference type="InterPro" id="IPR008030">
    <property type="entry name" value="NmrA-like"/>
</dbReference>
<dbReference type="CDD" id="cd00833">
    <property type="entry name" value="PKS"/>
    <property type="match status" value="1"/>
</dbReference>
<dbReference type="SUPFAM" id="SSF55048">
    <property type="entry name" value="Probable ACP-binding domain of malonyl-CoA ACP transacylase"/>
    <property type="match status" value="1"/>
</dbReference>
<dbReference type="InterPro" id="IPR036736">
    <property type="entry name" value="ACP-like_sf"/>
</dbReference>
<keyword evidence="2" id="KW-0596">Phosphopantetheine</keyword>
<dbReference type="Gene3D" id="3.40.50.150">
    <property type="entry name" value="Vaccinia Virus protein VP39"/>
    <property type="match status" value="1"/>
</dbReference>
<dbReference type="Gene3D" id="3.10.129.110">
    <property type="entry name" value="Polyketide synthase dehydratase"/>
    <property type="match status" value="1"/>
</dbReference>
<evidence type="ECO:0000256" key="4">
    <source>
        <dbReference type="ARBA" id="ARBA00022679"/>
    </source>
</evidence>
<feature type="region of interest" description="C-terminal hotdog fold" evidence="8">
    <location>
        <begin position="1766"/>
        <end position="1913"/>
    </location>
</feature>
<dbReference type="PROSITE" id="PS52004">
    <property type="entry name" value="KS3_2"/>
    <property type="match status" value="1"/>
</dbReference>
<dbReference type="OrthoDB" id="329835at2759"/>
<evidence type="ECO:0000256" key="9">
    <source>
        <dbReference type="SAM" id="MobiDB-lite"/>
    </source>
</evidence>
<dbReference type="InterPro" id="IPR016039">
    <property type="entry name" value="Thiolase-like"/>
</dbReference>
<keyword evidence="4" id="KW-0808">Transferase</keyword>
<dbReference type="SUPFAM" id="SSF53335">
    <property type="entry name" value="S-adenosyl-L-methionine-dependent methyltransferases"/>
    <property type="match status" value="1"/>
</dbReference>
<dbReference type="SMART" id="SM00823">
    <property type="entry name" value="PKS_PP"/>
    <property type="match status" value="1"/>
</dbReference>
<dbReference type="InterPro" id="IPR042104">
    <property type="entry name" value="PKS_dehydratase_sf"/>
</dbReference>
<dbReference type="Pfam" id="PF08242">
    <property type="entry name" value="Methyltransf_12"/>
    <property type="match status" value="1"/>
</dbReference>
<dbReference type="Gene3D" id="3.40.50.720">
    <property type="entry name" value="NAD(P)-binding Rossmann-like Domain"/>
    <property type="match status" value="2"/>
</dbReference>
<dbReference type="Pfam" id="PF16073">
    <property type="entry name" value="SAT"/>
    <property type="match status" value="1"/>
</dbReference>
<evidence type="ECO:0000256" key="5">
    <source>
        <dbReference type="ARBA" id="ARBA00022857"/>
    </source>
</evidence>
<evidence type="ECO:0000256" key="6">
    <source>
        <dbReference type="ARBA" id="ARBA00023268"/>
    </source>
</evidence>
<dbReference type="Proteomes" id="UP000179179">
    <property type="component" value="Unassembled WGS sequence"/>
</dbReference>
<evidence type="ECO:0000259" key="10">
    <source>
        <dbReference type="PROSITE" id="PS50075"/>
    </source>
</evidence>
<dbReference type="SUPFAM" id="SSF53901">
    <property type="entry name" value="Thiolase-like"/>
    <property type="match status" value="1"/>
</dbReference>
<dbReference type="Gene3D" id="3.40.366.10">
    <property type="entry name" value="Malonyl-Coenzyme A Acyl Carrier Protein, domain 2"/>
    <property type="match status" value="2"/>
</dbReference>
<dbReference type="InterPro" id="IPR013120">
    <property type="entry name" value="FAR_NAD-bd"/>
</dbReference>
<dbReference type="InterPro" id="IPR050444">
    <property type="entry name" value="Polyketide_Synthase"/>
</dbReference>
<keyword evidence="5" id="KW-0521">NADP</keyword>
<feature type="domain" description="Carrier" evidence="10">
    <location>
        <begin position="1975"/>
        <end position="2052"/>
    </location>
</feature>
<dbReference type="InterPro" id="IPR041068">
    <property type="entry name" value="HTH_51"/>
</dbReference>
<dbReference type="GO" id="GO:0031177">
    <property type="term" value="F:phosphopantetheine binding"/>
    <property type="evidence" value="ECO:0007669"/>
    <property type="project" value="InterPro"/>
</dbReference>
<dbReference type="Gene3D" id="3.40.47.10">
    <property type="match status" value="1"/>
</dbReference>
<dbReference type="InterPro" id="IPR020841">
    <property type="entry name" value="PKS_Beta-ketoAc_synthase_dom"/>
</dbReference>
<evidence type="ECO:0000256" key="2">
    <source>
        <dbReference type="ARBA" id="ARBA00022450"/>
    </source>
</evidence>
<dbReference type="InterPro" id="IPR020806">
    <property type="entry name" value="PKS_PP-bd"/>
</dbReference>
<dbReference type="InterPro" id="IPR014030">
    <property type="entry name" value="Ketoacyl_synth_N"/>
</dbReference>
<dbReference type="SMART" id="SM00825">
    <property type="entry name" value="PKS_KS"/>
    <property type="match status" value="1"/>
</dbReference>
<dbReference type="GO" id="GO:0044550">
    <property type="term" value="P:secondary metabolite biosynthetic process"/>
    <property type="evidence" value="ECO:0007669"/>
    <property type="project" value="UniProtKB-ARBA"/>
</dbReference>
<keyword evidence="6" id="KW-0511">Multifunctional enzyme</keyword>
<evidence type="ECO:0000259" key="12">
    <source>
        <dbReference type="PROSITE" id="PS52019"/>
    </source>
</evidence>
<dbReference type="InterPro" id="IPR013217">
    <property type="entry name" value="Methyltransf_12"/>
</dbReference>
<dbReference type="Gene3D" id="3.90.25.10">
    <property type="entry name" value="UDP-galactose 4-epimerase, domain 1"/>
    <property type="match status" value="1"/>
</dbReference>
<feature type="domain" description="Ketosynthase family 3 (KS3)" evidence="11">
    <location>
        <begin position="703"/>
        <end position="1120"/>
    </location>
</feature>
<dbReference type="InterPro" id="IPR001227">
    <property type="entry name" value="Ac_transferase_dom_sf"/>
</dbReference>
<dbReference type="Pfam" id="PF05368">
    <property type="entry name" value="NmrA"/>
    <property type="match status" value="1"/>
</dbReference>
<dbReference type="GeneID" id="34454749"/>
<feature type="region of interest" description="Disordered" evidence="9">
    <location>
        <begin position="1926"/>
        <end position="1979"/>
    </location>
</feature>
<gene>
    <name evidence="13" type="ORF">ABOM_011359</name>
</gene>
<dbReference type="Pfam" id="PF00109">
    <property type="entry name" value="ketoacyl-synt"/>
    <property type="match status" value="1"/>
</dbReference>
<dbReference type="InterPro" id="IPR016036">
    <property type="entry name" value="Malonyl_transacylase_ACP-bd"/>
</dbReference>
<dbReference type="SUPFAM" id="SSF52151">
    <property type="entry name" value="FabD/lysophospholipase-like"/>
    <property type="match status" value="1"/>
</dbReference>
<dbReference type="SUPFAM" id="SSF47336">
    <property type="entry name" value="ACP-like"/>
    <property type="match status" value="1"/>
</dbReference>
<dbReference type="Pfam" id="PF07993">
    <property type="entry name" value="NAD_binding_4"/>
    <property type="match status" value="1"/>
</dbReference>
<proteinExistence type="predicted"/>
<keyword evidence="3" id="KW-0597">Phosphoprotein</keyword>
<dbReference type="SMART" id="SM00827">
    <property type="entry name" value="PKS_AT"/>
    <property type="match status" value="1"/>
</dbReference>
<dbReference type="Gene3D" id="3.30.70.3290">
    <property type="match status" value="1"/>
</dbReference>
<dbReference type="SUPFAM" id="SSF51735">
    <property type="entry name" value="NAD(P)-binding Rossmann-fold domains"/>
    <property type="match status" value="2"/>
</dbReference>
<dbReference type="InterPro" id="IPR032088">
    <property type="entry name" value="SAT"/>
</dbReference>
<dbReference type="Pfam" id="PF00550">
    <property type="entry name" value="PP-binding"/>
    <property type="match status" value="1"/>
</dbReference>
<evidence type="ECO:0000256" key="1">
    <source>
        <dbReference type="ARBA" id="ARBA00005179"/>
    </source>
</evidence>
<evidence type="ECO:0000313" key="14">
    <source>
        <dbReference type="Proteomes" id="UP000179179"/>
    </source>
</evidence>
<dbReference type="PROSITE" id="PS00012">
    <property type="entry name" value="PHOSPHOPANTETHEINE"/>
    <property type="match status" value="1"/>
</dbReference>
<keyword evidence="7" id="KW-0012">Acyltransferase</keyword>
<dbReference type="CDD" id="cd02440">
    <property type="entry name" value="AdoMet_MTases"/>
    <property type="match status" value="1"/>
</dbReference>
<evidence type="ECO:0000256" key="8">
    <source>
        <dbReference type="PROSITE-ProRule" id="PRU01363"/>
    </source>
</evidence>
<comment type="caution">
    <text evidence="13">The sequence shown here is derived from an EMBL/GenBank/DDBJ whole genome shotgun (WGS) entry which is preliminary data.</text>
</comment>
<sequence length="2906" mass="318013">MSEVLVITCPGGKQCSRLIPLLYNKGKFQLRLAAHSSASALKLKAQYPNAEVVSADLQSLSDCRQLLHGATAINAVLPSLHSHEKEIGFNLIDAAVAESRREGNVFRHFVFSSVLGTQHRNLLQHDLKSYVEERLFLSPLDCWTILKPTNFLDAYPVAALAAQETPVLEKWWKPEHENSVIALADLAEASAKVLNERERHFLAEYPLCSTMPISETEIIEIIERRIGKKIELRTPSFETGVNKLIRALYGGEEKGHGELGLGLASEGDLRGDLDEAGYKSDLYIYTPSFHRQPASEQHPDTKSQLFHNTLDPAFNMVTSTSNTKSESLTLVFGPQDPNLDNTFLQTLRTTLLETPELQWIVDTLTQLPQEWQKIADAHPELGAFQGERYLDLLDKWVRRGILPSNLFPLPNILVTPLVVTTQLAQYTKFVTQINPGISSNDSLQGALKLDTETVGLCTGLISSAAVASSASLGELQKHGATAIRIATAIGALVDAGDSDHEDGDRWQSLAVGWTAHALESGLDSIVDSFPEAYVSVISEARLATLTVLKTDAPELLEKLKDAGFIFTKTALRGPFHCGKRKSQAASLLQLFDSDPSFQFPHASQLAFATQSADGGIFQLEDKLHHAAARAMLTDKADWHKLFTALHESTSTRPSLTICFGSQRFVPQWFLRKLGPKLAYAADIDFESAQLSPALGALLGPIEDDAIAVVGMACHFPGGSDLDEFWDTICAAKSQCTEVPSDRINFDYAAWRENDKKRKWFGNFVRDQDAFDHKFFQKSPRETVSSDPQHRMMLQVAYQAVQQSGYFNKAAIDQHVGCYVGIGVADYENNVACHTPTAYTATGNLKSFAAGKISHFFGWSGPGVTIDTACSSSALAVHHACNAILNGECHAALAGGVNVMTSPEWYQNLDGASFLSPTGQCKPFDEAADGYCRGEGAGAVFLKKLSAAIEDGDQVLGVIRGSAVNQNANCSAITAPSVQSLTSVFNGVLRKARLDPKQISVVEAHGTGTQVGDRAEYDSVRRVLGGQGRAEPVSLGSVKGLIGHLECASGVAALIKVLLMIQNGAIPPQSSFQTISSKLNASPLDNIEIATSLRSWATDFRAALLNNYGASGSNASLVITQADHVQLEGESRSVREAVAGKRPFWFSGIDDQSLRSYAAKLVRFLQSRKSNDNRFTIDNLSYQLAQQSNRSLGQSLIFSCASVDELEVKLASFADGRGELTSAQRQQSSRPVILCFGGQRSKFVGLDREAYDQFKPLRTYLNQCHEICLSLGLEGILPAIFERTPRRSIVELQTMQFALQYACAKSWIDSGVQVTALVGHSFGELTAMCVSGTLSVKDTLRMIAGRARLLEMNWGPDRGSMMAVDGDLESVQKLLRETNAAQTTEPPVNIACFNGPRQFTIAGTSKAMEVVKQTLSSDPSFSSIKVKQLDITHAFHSALVDPLVPELEKLGEGLIFRNPAIPHERATQEAISGPPAFNVFASHMRDPVYFDRAVQRLAQKYPASIWLEAGSGSGVTALASRAAGSHGMAFQSINITSSGAVQNMADATVNLWKEGMNVSFWEHIGQTSSHSLLLLPPYQFAKSRHWLERRKPEVKEAAPVASLPKSPDGLWSFMGFQDSGNTHARFQIHATSDEFKKYVGAHLVAQTAPICPSMLQHVMAREALASLLEDSDMIPELENMENDAPLCLDESKFVWLDADRTDSESTSWDFRITSVDNDNARDNATQHVSGRLLFRSPCDASKIFTTCERLVDRRRALALLDGQEADQVIQGSRNIYKVFAPVVQYNDDAYKGLQKIAATRNESAGRIVMQDAAQTILSVGLADTFCQVAGIYLNCMAECEDGKMYLSNRVERWIRSPDVPLDSRPEQWEVYAIHNHPSPKEYVSDLFAFDAATGQLVWVILGLHFVEVSIAGMSRLLGRFAGVQPAQQAPAPAPEPLPALPAIASPPAKTPANKSKPKTFTSSAAPQRPQAKPKKAPGRDVLDGVRDLFCNLLGLEPEDIQPGSDLVELGIDSLLAMEVAREVEKAFSIKFELEELMQMTDVRSLVNCIQANMGASDSSATDEDLSDDFEEISGDSGIQTPPSEPAEDVKSAIIGGALSTGKLPAEFIIDAFTETKLLTDQFIAQNNLSGYSSYVQPKLTELVVAHTLDAFEQLGCSLQSAQAGQTIKRIPHLPKHDKVMAVLTGLLEKARLVDLDGLTMTRTAVPLPTKSALQLLQELLREYPEHSYDHKLTSLTGSRLADCLSGKTEAIQLLFGSAEGRELAAGMYGKSPINVAWLRQLQHFWQRFIAQLPQQQQEPINILEMGAGTGGTTAALLPLLASSGVPVRYTATDISPSLVAGLRKRFKNYPWMSFEVIDIEKAPPTKLLETQHVVLATNCVHATHSLAVTTKNIHRILRPDGFLIMLEMTEAVPWVDSVFGLVEGWWLFNDGRTHALAQPDLWQRTLRANGYGHVDWSDGQLPENSIQRIIIALASPQSQNLVSICPPAPSISTADFAARQVVVDSLVQKHTLDFTAPTSLSTSQTNNDSFRCVLVTGATGSLGSHLVAHFAAQPDVRKVICLNRVSGSDATTRQLEALQSRGLELHQNLVSKVEAIETNSSAPMLGLSVTKYQHLVNCVTDVVHNAWAMSMTRPARGFEPQFKAIRNLIDLCRDAACQRRPGMQKIGFQFVSSVSVVGCHPFLANKARVPEQRVDVASALPMGYADAKLICEKMLDETLHRHPEHFRTMSVRVGQISGSKVNGYWNPVEHLVHLFKSSQSLGVLPDLDGVLSWCPVNDVAGTLGDLLLGDEPAYPIYHIENPVRQSWPEMISILSDALDIPSTKIIPYDEWLQRVRSCPPNIATSENPAVRLIDFFETDFLRMSCGGMILDTTHSKEHSATLRSLGPIDRELVMKYIRAWKVSGFLL</sequence>
<evidence type="ECO:0000313" key="13">
    <source>
        <dbReference type="EMBL" id="OGM39937.1"/>
    </source>
</evidence>
<dbReference type="InterPro" id="IPR029063">
    <property type="entry name" value="SAM-dependent_MTases_sf"/>
</dbReference>
<dbReference type="GO" id="GO:0016746">
    <property type="term" value="F:acyltransferase activity"/>
    <property type="evidence" value="ECO:0007669"/>
    <property type="project" value="UniProtKB-KW"/>
</dbReference>
<name>A0A1F7ZKG0_9EURO</name>
<dbReference type="InterPro" id="IPR014031">
    <property type="entry name" value="Ketoacyl_synth_C"/>
</dbReference>
<protein>
    <submittedName>
        <fullName evidence="13">Polyketide synthase</fullName>
    </submittedName>
</protein>
<dbReference type="InterPro" id="IPR049900">
    <property type="entry name" value="PKS_mFAS_DH"/>
</dbReference>
<dbReference type="PANTHER" id="PTHR45681">
    <property type="entry name" value="POLYKETIDE SYNTHASE 44-RELATED"/>
    <property type="match status" value="1"/>
</dbReference>
<feature type="domain" description="PKS/mFAS DH" evidence="12">
    <location>
        <begin position="1606"/>
        <end position="1913"/>
    </location>
</feature>
<organism evidence="13 14">
    <name type="scientific">Aspergillus bombycis</name>
    <dbReference type="NCBI Taxonomy" id="109264"/>
    <lineage>
        <taxon>Eukaryota</taxon>
        <taxon>Fungi</taxon>
        <taxon>Dikarya</taxon>
        <taxon>Ascomycota</taxon>
        <taxon>Pezizomycotina</taxon>
        <taxon>Eurotiomycetes</taxon>
        <taxon>Eurotiomycetidae</taxon>
        <taxon>Eurotiales</taxon>
        <taxon>Aspergillaceae</taxon>
        <taxon>Aspergillus</taxon>
    </lineage>
</organism>
<dbReference type="STRING" id="109264.A0A1F7ZKG0"/>
<keyword evidence="14" id="KW-1185">Reference proteome</keyword>
<dbReference type="EMBL" id="LYCR01000169">
    <property type="protein sequence ID" value="OGM39937.1"/>
    <property type="molecule type" value="Genomic_DNA"/>
</dbReference>
<evidence type="ECO:0000256" key="3">
    <source>
        <dbReference type="ARBA" id="ARBA00022553"/>
    </source>
</evidence>
<feature type="active site" description="Proton donor; for dehydratase activity" evidence="8">
    <location>
        <position position="1822"/>
    </location>
</feature>
<comment type="pathway">
    <text evidence="1">Secondary metabolite biosynthesis.</text>
</comment>
<dbReference type="PROSITE" id="PS50075">
    <property type="entry name" value="CARRIER"/>
    <property type="match status" value="1"/>
</dbReference>
<dbReference type="RefSeq" id="XP_022383654.1">
    <property type="nucleotide sequence ID" value="XM_022538487.1"/>
</dbReference>
<dbReference type="Gene3D" id="1.10.1200.10">
    <property type="entry name" value="ACP-like"/>
    <property type="match status" value="1"/>
</dbReference>
<dbReference type="Pfam" id="PF02801">
    <property type="entry name" value="Ketoacyl-synt_C"/>
    <property type="match status" value="1"/>
</dbReference>
<dbReference type="InterPro" id="IPR014043">
    <property type="entry name" value="Acyl_transferase_dom"/>
</dbReference>
<reference evidence="13 14" key="1">
    <citation type="journal article" date="2016" name="Genome Biol. Evol.">
        <title>Draft genome sequence of an aflatoxigenic Aspergillus species, A. bombycis.</title>
        <authorList>
            <person name="Moore G.G."/>
            <person name="Mack B.M."/>
            <person name="Beltz S.B."/>
            <person name="Gilbert M.K."/>
        </authorList>
    </citation>
    <scope>NUCLEOTIDE SEQUENCE [LARGE SCALE GENOMIC DNA]</scope>
    <source>
        <strain evidence="14">NRRL 26010</strain>
    </source>
</reference>
<dbReference type="PROSITE" id="PS52019">
    <property type="entry name" value="PKS_MFAS_DH"/>
    <property type="match status" value="1"/>
</dbReference>
<dbReference type="InterPro" id="IPR009081">
    <property type="entry name" value="PP-bd_ACP"/>
</dbReference>
<dbReference type="Pfam" id="PF18558">
    <property type="entry name" value="HTH_51"/>
    <property type="match status" value="1"/>
</dbReference>
<evidence type="ECO:0000259" key="11">
    <source>
        <dbReference type="PROSITE" id="PS52004"/>
    </source>
</evidence>
<accession>A0A1F7ZKG0</accession>
<dbReference type="Pfam" id="PF00698">
    <property type="entry name" value="Acyl_transf_1"/>
    <property type="match status" value="1"/>
</dbReference>
<feature type="active site" description="Proton acceptor; for dehydratase activity" evidence="8">
    <location>
        <position position="1641"/>
    </location>
</feature>